<proteinExistence type="inferred from homology"/>
<keyword evidence="2 6" id="KW-0963">Cytoplasm</keyword>
<organism evidence="7 9">
    <name type="scientific">Listeria weihenstephanensis</name>
    <dbReference type="NCBI Taxonomy" id="1006155"/>
    <lineage>
        <taxon>Bacteria</taxon>
        <taxon>Bacillati</taxon>
        <taxon>Bacillota</taxon>
        <taxon>Bacilli</taxon>
        <taxon>Bacillales</taxon>
        <taxon>Listeriaceae</taxon>
        <taxon>Listeria</taxon>
    </lineage>
</organism>
<dbReference type="EC" id="3.1.11.6" evidence="6"/>
<keyword evidence="3 6" id="KW-0540">Nuclease</keyword>
<dbReference type="InterPro" id="IPR037004">
    <property type="entry name" value="Exonuc_VII_ssu_sf"/>
</dbReference>
<evidence type="ECO:0000313" key="10">
    <source>
        <dbReference type="Proteomes" id="UP000564536"/>
    </source>
</evidence>
<dbReference type="PIRSF" id="PIRSF006488">
    <property type="entry name" value="Exonuc_VII_S"/>
    <property type="match status" value="1"/>
</dbReference>
<evidence type="ECO:0000313" key="9">
    <source>
        <dbReference type="Proteomes" id="UP000223060"/>
    </source>
</evidence>
<name>A0A1S7FUF6_9LIST</name>
<evidence type="ECO:0000313" key="7">
    <source>
        <dbReference type="EMBL" id="AQY51086.1"/>
    </source>
</evidence>
<evidence type="ECO:0000256" key="6">
    <source>
        <dbReference type="HAMAP-Rule" id="MF_00337"/>
    </source>
</evidence>
<evidence type="ECO:0000256" key="3">
    <source>
        <dbReference type="ARBA" id="ARBA00022722"/>
    </source>
</evidence>
<sequence length="77" mass="8712">MATKKISYEEAMKELEGIVQMLEEGNVSLEDSLEMYQRGIELTKLCQEKLAAAEDKLAKVVTESDEEEPFQAEEGKK</sequence>
<reference evidence="9" key="1">
    <citation type="submission" date="2015-03" db="EMBL/GenBank/DDBJ databases">
        <authorList>
            <person name="Ferrari E."/>
            <person name="Walter M.C."/>
            <person name="Huptas C."/>
            <person name="Scherer S."/>
            <person name="Mueller-Herbst S."/>
        </authorList>
    </citation>
    <scope>NUCLEOTIDE SEQUENCE [LARGE SCALE GENOMIC DNA]</scope>
    <source>
        <strain evidence="9">LWP01</strain>
    </source>
</reference>
<dbReference type="HAMAP" id="MF_00337">
    <property type="entry name" value="Exonuc_7_S"/>
    <property type="match status" value="1"/>
</dbReference>
<dbReference type="SUPFAM" id="SSF116842">
    <property type="entry name" value="XseB-like"/>
    <property type="match status" value="1"/>
</dbReference>
<dbReference type="AlphaFoldDB" id="A0A1S7FUF6"/>
<dbReference type="Proteomes" id="UP000564536">
    <property type="component" value="Unassembled WGS sequence"/>
</dbReference>
<dbReference type="PANTHER" id="PTHR34137">
    <property type="entry name" value="EXODEOXYRIBONUCLEASE 7 SMALL SUBUNIT"/>
    <property type="match status" value="1"/>
</dbReference>
<comment type="function">
    <text evidence="6">Bidirectionally degrades single-stranded DNA into large acid-insoluble oligonucleotides, which are then degraded further into small acid-soluble oligonucleotides.</text>
</comment>
<evidence type="ECO:0000256" key="4">
    <source>
        <dbReference type="ARBA" id="ARBA00022801"/>
    </source>
</evidence>
<dbReference type="GO" id="GO:0005829">
    <property type="term" value="C:cytosol"/>
    <property type="evidence" value="ECO:0007669"/>
    <property type="project" value="TreeGrafter"/>
</dbReference>
<dbReference type="KEGG" id="lwi:UE46_08540"/>
<evidence type="ECO:0000256" key="2">
    <source>
        <dbReference type="ARBA" id="ARBA00022490"/>
    </source>
</evidence>
<keyword evidence="9" id="KW-1185">Reference proteome</keyword>
<dbReference type="RefSeq" id="WP_036062363.1">
    <property type="nucleotide sequence ID" value="NZ_CP011102.1"/>
</dbReference>
<dbReference type="EMBL" id="JAARRL010000006">
    <property type="protein sequence ID" value="MBC1500076.1"/>
    <property type="molecule type" value="Genomic_DNA"/>
</dbReference>
<protein>
    <recommendedName>
        <fullName evidence="6">Exodeoxyribonuclease 7 small subunit</fullName>
        <ecNumber evidence="6">3.1.11.6</ecNumber>
    </recommendedName>
    <alternativeName>
        <fullName evidence="6">Exodeoxyribonuclease VII small subunit</fullName>
        <shortName evidence="6">Exonuclease VII small subunit</shortName>
    </alternativeName>
</protein>
<dbReference type="PANTHER" id="PTHR34137:SF1">
    <property type="entry name" value="EXODEOXYRIBONUCLEASE 7 SMALL SUBUNIT"/>
    <property type="match status" value="1"/>
</dbReference>
<dbReference type="GO" id="GO:0009318">
    <property type="term" value="C:exodeoxyribonuclease VII complex"/>
    <property type="evidence" value="ECO:0007669"/>
    <property type="project" value="UniProtKB-UniRule"/>
</dbReference>
<evidence type="ECO:0000313" key="8">
    <source>
        <dbReference type="EMBL" id="MBC1500076.1"/>
    </source>
</evidence>
<gene>
    <name evidence="6 8" type="primary">xseB</name>
    <name evidence="8" type="ORF">HB943_05620</name>
    <name evidence="7" type="ORF">UE46_08540</name>
</gene>
<dbReference type="Gene3D" id="1.10.287.1040">
    <property type="entry name" value="Exonuclease VII, small subunit"/>
    <property type="match status" value="1"/>
</dbReference>
<evidence type="ECO:0000256" key="1">
    <source>
        <dbReference type="ARBA" id="ARBA00009998"/>
    </source>
</evidence>
<reference evidence="8 10" key="3">
    <citation type="submission" date="2020-03" db="EMBL/GenBank/DDBJ databases">
        <title>Soil Listeria distribution.</title>
        <authorList>
            <person name="Liao J."/>
            <person name="Wiedmann M."/>
        </authorList>
    </citation>
    <scope>NUCLEOTIDE SEQUENCE [LARGE SCALE GENOMIC DNA]</scope>
    <source>
        <strain evidence="8 10">FSL L7-1523</strain>
    </source>
</reference>
<keyword evidence="4 6" id="KW-0378">Hydrolase</keyword>
<keyword evidence="5 6" id="KW-0269">Exonuclease</keyword>
<dbReference type="InterPro" id="IPR003761">
    <property type="entry name" value="Exonuc_VII_S"/>
</dbReference>
<comment type="subcellular location">
    <subcellularLocation>
        <location evidence="6">Cytoplasm</location>
    </subcellularLocation>
</comment>
<dbReference type="Pfam" id="PF02609">
    <property type="entry name" value="Exonuc_VII_S"/>
    <property type="match status" value="1"/>
</dbReference>
<dbReference type="EMBL" id="CP011102">
    <property type="protein sequence ID" value="AQY51086.1"/>
    <property type="molecule type" value="Genomic_DNA"/>
</dbReference>
<accession>A0A1S7FUF6</accession>
<comment type="similarity">
    <text evidence="1 6">Belongs to the XseB family.</text>
</comment>
<dbReference type="NCBIfam" id="NF002140">
    <property type="entry name" value="PRK00977.1-4"/>
    <property type="match status" value="1"/>
</dbReference>
<dbReference type="NCBIfam" id="TIGR01280">
    <property type="entry name" value="xseB"/>
    <property type="match status" value="1"/>
</dbReference>
<dbReference type="NCBIfam" id="NF002139">
    <property type="entry name" value="PRK00977.1-3"/>
    <property type="match status" value="1"/>
</dbReference>
<dbReference type="Proteomes" id="UP000223060">
    <property type="component" value="Chromosome"/>
</dbReference>
<evidence type="ECO:0000256" key="5">
    <source>
        <dbReference type="ARBA" id="ARBA00022839"/>
    </source>
</evidence>
<dbReference type="GO" id="GO:0006308">
    <property type="term" value="P:DNA catabolic process"/>
    <property type="evidence" value="ECO:0007669"/>
    <property type="project" value="UniProtKB-UniRule"/>
</dbReference>
<comment type="catalytic activity">
    <reaction evidence="6">
        <text>Exonucleolytic cleavage in either 5'- to 3'- or 3'- to 5'-direction to yield nucleoside 5'-phosphates.</text>
        <dbReference type="EC" id="3.1.11.6"/>
    </reaction>
</comment>
<dbReference type="GO" id="GO:0008855">
    <property type="term" value="F:exodeoxyribonuclease VII activity"/>
    <property type="evidence" value="ECO:0007669"/>
    <property type="project" value="UniProtKB-UniRule"/>
</dbReference>
<comment type="subunit">
    <text evidence="6">Heterooligomer composed of large and small subunits.</text>
</comment>
<reference evidence="7" key="2">
    <citation type="submission" date="2015-03" db="EMBL/GenBank/DDBJ databases">
        <authorList>
            <person name="Murphy D."/>
        </authorList>
    </citation>
    <scope>NUCLEOTIDE SEQUENCE [LARGE SCALE GENOMIC DNA]</scope>
    <source>
        <strain evidence="7">WS 4560</strain>
    </source>
</reference>